<sequence length="534" mass="58149">MLADSKINSLDTHLEQFKLNVENRHIDLTNLLKEYSQLLDEYKVLKNAHEKRSSRDTTNPGAVATPTVSAPAGPRNPYVLVLVDGNDYIFNDELISDKEEGGMRAARMLSDAVEKYLAHSVPHARNARVIVRVYADLTNLSKQLAKSKIVGLEKRSISPFTAGFTRAISLFDYVDALDEEGTKFKITEHFKIASEDAACSHIVFAGCRDSAYLSQLVPYSGVRDKITLVQGAGWNPEFQQFNLNVTQFPTLFRWSGLPVAAPTNKADTNTASKKKAGAPKLILMPGVSTRKESWRRDGSISVTNSTLGDLSPPLTNGFGEQDRVGWEERSAYTQTAKSAQKGAQKETQLCTFFQKGNCRFGDNCNFKHTLKGLDSSNGVKGSRPLSGASSQFFSPQSSQAPPASSQPSQSSMDRSNISSVLPTSTTPGFIPINRSLKRLDPYIPAPSQADWKKYNALFQQAKPCNNYHLQGICTALPCPYDHSAIDPDTKRVLEKRNGNGNGNGNDNGNGGAGGGGWGVNIDGLEPLLGGDPAW</sequence>
<dbReference type="Pfam" id="PF25540">
    <property type="entry name" value="DUF7923"/>
    <property type="match status" value="1"/>
</dbReference>
<dbReference type="PROSITE" id="PS50103">
    <property type="entry name" value="ZF_C3H1"/>
    <property type="match status" value="1"/>
</dbReference>
<protein>
    <submittedName>
        <fullName evidence="2">Zf-CCCH domain containing protein</fullName>
    </submittedName>
</protein>
<dbReference type="InterPro" id="IPR036855">
    <property type="entry name" value="Znf_CCCH_sf"/>
</dbReference>
<dbReference type="InterPro" id="IPR000571">
    <property type="entry name" value="Znf_CCCH"/>
</dbReference>
<reference evidence="2" key="1">
    <citation type="submission" date="2021-02" db="EMBL/GenBank/DDBJ databases">
        <authorList>
            <person name="Syme A R."/>
            <person name="Syme A R."/>
            <person name="Moolhuijzen P."/>
        </authorList>
    </citation>
    <scope>NUCLEOTIDE SEQUENCE</scope>
    <source>
        <strain evidence="2">W1-1</strain>
    </source>
</reference>
<feature type="compositionally biased region" description="Gly residues" evidence="1">
    <location>
        <begin position="499"/>
        <end position="516"/>
    </location>
</feature>
<dbReference type="Pfam" id="PF18044">
    <property type="entry name" value="zf-CCCH_4"/>
    <property type="match status" value="1"/>
</dbReference>
<gene>
    <name evidence="2" type="ORF">PTTW11_00226</name>
</gene>
<dbReference type="AlphaFoldDB" id="A0A6S6VTX5"/>
<dbReference type="InterPro" id="IPR057683">
    <property type="entry name" value="DUF7923"/>
</dbReference>
<dbReference type="Pfam" id="PF25542">
    <property type="entry name" value="zf-CCCH_12"/>
    <property type="match status" value="1"/>
</dbReference>
<dbReference type="SUPFAM" id="SSF90229">
    <property type="entry name" value="CCCH zinc finger"/>
    <property type="match status" value="1"/>
</dbReference>
<evidence type="ECO:0000313" key="3">
    <source>
        <dbReference type="Proteomes" id="UP000472372"/>
    </source>
</evidence>
<feature type="region of interest" description="Disordered" evidence="1">
    <location>
        <begin position="493"/>
        <end position="516"/>
    </location>
</feature>
<dbReference type="EMBL" id="HG992977">
    <property type="protein sequence ID" value="CAE6995938.1"/>
    <property type="molecule type" value="Genomic_DNA"/>
</dbReference>
<feature type="compositionally biased region" description="Polar residues" evidence="1">
    <location>
        <begin position="412"/>
        <end position="424"/>
    </location>
</feature>
<evidence type="ECO:0000313" key="2">
    <source>
        <dbReference type="EMBL" id="CAE6995938.1"/>
    </source>
</evidence>
<accession>A0A6S6VTX5</accession>
<dbReference type="Gene3D" id="4.10.1000.10">
    <property type="entry name" value="Zinc finger, CCCH-type"/>
    <property type="match status" value="1"/>
</dbReference>
<name>A0A6S6VTX5_9PLEO</name>
<proteinExistence type="predicted"/>
<feature type="compositionally biased region" description="Low complexity" evidence="1">
    <location>
        <begin position="388"/>
        <end position="411"/>
    </location>
</feature>
<dbReference type="PANTHER" id="PTHR37543:SF1">
    <property type="entry name" value="CCCH ZINC FINGER DNA BINDING PROTEIN (AFU_ORTHOLOGUE AFUA_5G12760)"/>
    <property type="match status" value="1"/>
</dbReference>
<dbReference type="InterPro" id="IPR041367">
    <property type="entry name" value="Znf-CCCH_4"/>
</dbReference>
<dbReference type="PANTHER" id="PTHR37543">
    <property type="entry name" value="CCCH ZINC FINGER DNA BINDING PROTEIN (AFU_ORTHOLOGUE AFUA_5G12760)"/>
    <property type="match status" value="1"/>
</dbReference>
<dbReference type="GO" id="GO:0046872">
    <property type="term" value="F:metal ion binding"/>
    <property type="evidence" value="ECO:0007669"/>
    <property type="project" value="InterPro"/>
</dbReference>
<feature type="region of interest" description="Disordered" evidence="1">
    <location>
        <begin position="373"/>
        <end position="424"/>
    </location>
</feature>
<dbReference type="SMART" id="SM00356">
    <property type="entry name" value="ZnF_C3H1"/>
    <property type="match status" value="2"/>
</dbReference>
<organism evidence="2 3">
    <name type="scientific">Pyrenophora teres f. teres</name>
    <dbReference type="NCBI Taxonomy" id="97479"/>
    <lineage>
        <taxon>Eukaryota</taxon>
        <taxon>Fungi</taxon>
        <taxon>Dikarya</taxon>
        <taxon>Ascomycota</taxon>
        <taxon>Pezizomycotina</taxon>
        <taxon>Dothideomycetes</taxon>
        <taxon>Pleosporomycetidae</taxon>
        <taxon>Pleosporales</taxon>
        <taxon>Pleosporineae</taxon>
        <taxon>Pleosporaceae</taxon>
        <taxon>Pyrenophora</taxon>
    </lineage>
</organism>
<feature type="region of interest" description="Disordered" evidence="1">
    <location>
        <begin position="49"/>
        <end position="70"/>
    </location>
</feature>
<evidence type="ECO:0000256" key="1">
    <source>
        <dbReference type="SAM" id="MobiDB-lite"/>
    </source>
</evidence>
<dbReference type="Proteomes" id="UP000472372">
    <property type="component" value="Chromosome 1"/>
</dbReference>